<keyword evidence="4 7" id="KW-1133">Transmembrane helix</keyword>
<evidence type="ECO:0000313" key="8">
    <source>
        <dbReference type="EMBL" id="ETS01803.1"/>
    </source>
</evidence>
<comment type="similarity">
    <text evidence="2">Belongs to the TMEM19 family.</text>
</comment>
<dbReference type="OrthoDB" id="30881at2759"/>
<feature type="transmembrane region" description="Helical" evidence="7">
    <location>
        <begin position="272"/>
        <end position="295"/>
    </location>
</feature>
<dbReference type="PANTHER" id="PTHR13353">
    <property type="entry name" value="TRANSMEMBRANE PROTEIN 19"/>
    <property type="match status" value="1"/>
</dbReference>
<feature type="transmembrane region" description="Helical" evidence="7">
    <location>
        <begin position="225"/>
        <end position="248"/>
    </location>
</feature>
<dbReference type="HOGENOM" id="CLU_036918_1_0_1"/>
<accession>A0A024S9S0</accession>
<proteinExistence type="inferred from homology"/>
<evidence type="ECO:0000256" key="2">
    <source>
        <dbReference type="ARBA" id="ARBA00009012"/>
    </source>
</evidence>
<protein>
    <recommendedName>
        <fullName evidence="10">DUF92 domain protein</fullName>
    </recommendedName>
</protein>
<feature type="region of interest" description="Disordered" evidence="6">
    <location>
        <begin position="337"/>
        <end position="370"/>
    </location>
</feature>
<dbReference type="EMBL" id="KI911147">
    <property type="protein sequence ID" value="ETS01803.1"/>
    <property type="molecule type" value="Genomic_DNA"/>
</dbReference>
<evidence type="ECO:0000256" key="6">
    <source>
        <dbReference type="SAM" id="MobiDB-lite"/>
    </source>
</evidence>
<dbReference type="InterPro" id="IPR002794">
    <property type="entry name" value="DUF92_TMEM19"/>
</dbReference>
<reference evidence="9" key="1">
    <citation type="journal article" date="2013" name="Ind. Biotechnol.">
        <title>Comparative genomics analysis of Trichoderma reesei strains.</title>
        <authorList>
            <person name="Koike H."/>
            <person name="Aerts A."/>
            <person name="LaButti K."/>
            <person name="Grigoriev I.V."/>
            <person name="Baker S.E."/>
        </authorList>
    </citation>
    <scope>NUCLEOTIDE SEQUENCE [LARGE SCALE GENOMIC DNA]</scope>
    <source>
        <strain evidence="9">ATCC 56765 / BCRC 32924 / NRRL 11460 / Rut C-30</strain>
    </source>
</reference>
<feature type="transmembrane region" description="Helical" evidence="7">
    <location>
        <begin position="88"/>
        <end position="104"/>
    </location>
</feature>
<evidence type="ECO:0000256" key="3">
    <source>
        <dbReference type="ARBA" id="ARBA00022692"/>
    </source>
</evidence>
<feature type="compositionally biased region" description="Basic and acidic residues" evidence="6">
    <location>
        <begin position="340"/>
        <end position="358"/>
    </location>
</feature>
<dbReference type="PANTHER" id="PTHR13353:SF5">
    <property type="entry name" value="TRANSMEMBRANE PROTEIN 19"/>
    <property type="match status" value="1"/>
</dbReference>
<sequence>MGWKADALALCFCIAGYSSPTDRTQNTHSVAREPEASPPRRIMKPIIAIPATAALVLRAWKKKSLTPAGIVAATATAIAHAYHPWNLPFVLLIVFFLAGTRVTHVKENVKATLTVSAKGSSGGEGPRTHVQVFANSLVASVLSILHANQLYARAAALQTPGAAEPNGSLCFSWGGDLFVVGIIANYAAVAADTFSSELGILSKSEPRLITSLTLRKVPRGTNGGVTLLGLGAGLLGSLTIVTASMLFLPMCDETTAAKRAGGVPWSADNRRLFMTFLVIWGALGSVLDSFLGAVFQRSVKDVRTGKIVEGDGGSRVLVSSEAGGSVKRADVRASLQQGDATHEAVDESTEVTDKFDPKNKHRKPSFGDEQPSRIVENGWDLLDNNDVNFLMAVTMSVGGMAVASWYWGVPWQSLLTP</sequence>
<name>A0A024S9S0_HYPJR</name>
<evidence type="ECO:0000313" key="9">
    <source>
        <dbReference type="Proteomes" id="UP000024376"/>
    </source>
</evidence>
<dbReference type="GO" id="GO:0016020">
    <property type="term" value="C:membrane"/>
    <property type="evidence" value="ECO:0007669"/>
    <property type="project" value="UniProtKB-SubCell"/>
</dbReference>
<evidence type="ECO:0000256" key="1">
    <source>
        <dbReference type="ARBA" id="ARBA00004141"/>
    </source>
</evidence>
<keyword evidence="3 7" id="KW-0812">Transmembrane</keyword>
<evidence type="ECO:0000256" key="5">
    <source>
        <dbReference type="ARBA" id="ARBA00023136"/>
    </source>
</evidence>
<organism evidence="8 9">
    <name type="scientific">Hypocrea jecorina (strain ATCC 56765 / BCRC 32924 / NRRL 11460 / Rut C-30)</name>
    <name type="common">Trichoderma reesei</name>
    <dbReference type="NCBI Taxonomy" id="1344414"/>
    <lineage>
        <taxon>Eukaryota</taxon>
        <taxon>Fungi</taxon>
        <taxon>Dikarya</taxon>
        <taxon>Ascomycota</taxon>
        <taxon>Pezizomycotina</taxon>
        <taxon>Sordariomycetes</taxon>
        <taxon>Hypocreomycetidae</taxon>
        <taxon>Hypocreales</taxon>
        <taxon>Hypocreaceae</taxon>
        <taxon>Trichoderma</taxon>
    </lineage>
</organism>
<dbReference type="Pfam" id="PF01940">
    <property type="entry name" value="DUF92"/>
    <property type="match status" value="1"/>
</dbReference>
<dbReference type="AlphaFoldDB" id="A0A024S9S0"/>
<dbReference type="KEGG" id="trr:M419DRAFT_141446"/>
<comment type="subcellular location">
    <subcellularLocation>
        <location evidence="1">Membrane</location>
        <topology evidence="1">Multi-pass membrane protein</topology>
    </subcellularLocation>
</comment>
<evidence type="ECO:0000256" key="7">
    <source>
        <dbReference type="SAM" id="Phobius"/>
    </source>
</evidence>
<evidence type="ECO:0000256" key="4">
    <source>
        <dbReference type="ARBA" id="ARBA00022989"/>
    </source>
</evidence>
<feature type="transmembrane region" description="Helical" evidence="7">
    <location>
        <begin position="387"/>
        <end position="407"/>
    </location>
</feature>
<gene>
    <name evidence="8" type="ORF">M419DRAFT_141446</name>
</gene>
<dbReference type="Proteomes" id="UP000024376">
    <property type="component" value="Unassembled WGS sequence"/>
</dbReference>
<evidence type="ECO:0008006" key="10">
    <source>
        <dbReference type="Google" id="ProtNLM"/>
    </source>
</evidence>
<keyword evidence="5 7" id="KW-0472">Membrane</keyword>